<reference evidence="9" key="3">
    <citation type="journal article" date="2019" name="Int. J. Syst. Evol. Microbiol.">
        <title>The Global Catalogue of Microorganisms (GCM) 10K type strain sequencing project: providing services to taxonomists for standard genome sequencing and annotation.</title>
        <authorList>
            <consortium name="The Broad Institute Genomics Platform"/>
            <consortium name="The Broad Institute Genome Sequencing Center for Infectious Disease"/>
            <person name="Wu L."/>
            <person name="Ma J."/>
        </authorList>
    </citation>
    <scope>NUCLEOTIDE SEQUENCE [LARGE SCALE GENOMIC DNA]</scope>
    <source>
        <strain evidence="9">CGMCC 1.15394</strain>
    </source>
</reference>
<accession>A0A3A3EK85</accession>
<dbReference type="GO" id="GO:0046872">
    <property type="term" value="F:metal ion binding"/>
    <property type="evidence" value="ECO:0007669"/>
    <property type="project" value="UniProtKB-KW"/>
</dbReference>
<keyword evidence="3" id="KW-0862">Zinc</keyword>
<evidence type="ECO:0000256" key="1">
    <source>
        <dbReference type="ARBA" id="ARBA00005495"/>
    </source>
</evidence>
<comment type="caution">
    <text evidence="7">The sequence shown here is derived from an EMBL/GenBank/DDBJ whole genome shotgun (WGS) entry which is preliminary data.</text>
</comment>
<dbReference type="Proteomes" id="UP000638462">
    <property type="component" value="Unassembled WGS sequence"/>
</dbReference>
<evidence type="ECO:0000313" key="6">
    <source>
        <dbReference type="EMBL" id="GGF02057.1"/>
    </source>
</evidence>
<dbReference type="GO" id="GO:0016846">
    <property type="term" value="F:carbon-sulfur lyase activity"/>
    <property type="evidence" value="ECO:0007669"/>
    <property type="project" value="InterPro"/>
</dbReference>
<dbReference type="InterPro" id="IPR006913">
    <property type="entry name" value="CENP-V/GFA"/>
</dbReference>
<dbReference type="InterPro" id="IPR011057">
    <property type="entry name" value="Mss4-like_sf"/>
</dbReference>
<keyword evidence="9" id="KW-1185">Reference proteome</keyword>
<dbReference type="SUPFAM" id="SSF51316">
    <property type="entry name" value="Mss4-like"/>
    <property type="match status" value="1"/>
</dbReference>
<reference evidence="6" key="1">
    <citation type="journal article" date="2014" name="Int. J. Syst. Evol. Microbiol.">
        <title>Complete genome of a new Firmicutes species belonging to the dominant human colonic microbiota ('Ruminococcus bicirculans') reveals two chromosomes and a selective capacity to utilize plant glucans.</title>
        <authorList>
            <consortium name="NISC Comparative Sequencing Program"/>
            <person name="Wegmann U."/>
            <person name="Louis P."/>
            <person name="Goesmann A."/>
            <person name="Henrissat B."/>
            <person name="Duncan S.H."/>
            <person name="Flint H.J."/>
        </authorList>
    </citation>
    <scope>NUCLEOTIDE SEQUENCE</scope>
    <source>
        <strain evidence="6">CGMCC 1.15394</strain>
    </source>
</reference>
<reference evidence="7 8" key="2">
    <citation type="submission" date="2018-09" db="EMBL/GenBank/DDBJ databases">
        <title>Identification of marine bacteria producing industrial enzymes.</title>
        <authorList>
            <person name="Cheng T.H."/>
            <person name="Saidin J."/>
            <person name="Muhd D.D."/>
            <person name="Isa M.N.M."/>
            <person name="Bakar M.F.A."/>
            <person name="Ismail N."/>
        </authorList>
    </citation>
    <scope>NUCLEOTIDE SEQUENCE [LARGE SCALE GENOMIC DNA]</scope>
    <source>
        <strain evidence="7 8">MNAD 1.6</strain>
    </source>
</reference>
<dbReference type="EMBL" id="BMIT01000011">
    <property type="protein sequence ID" value="GGF02057.1"/>
    <property type="molecule type" value="Genomic_DNA"/>
</dbReference>
<evidence type="ECO:0000313" key="8">
    <source>
        <dbReference type="Proteomes" id="UP000265938"/>
    </source>
</evidence>
<keyword evidence="2" id="KW-0479">Metal-binding</keyword>
<feature type="domain" description="CENP-V/GFA" evidence="5">
    <location>
        <begin position="5"/>
        <end position="121"/>
    </location>
</feature>
<comment type="similarity">
    <text evidence="1">Belongs to the Gfa family.</text>
</comment>
<evidence type="ECO:0000256" key="2">
    <source>
        <dbReference type="ARBA" id="ARBA00022723"/>
    </source>
</evidence>
<dbReference type="AlphaFoldDB" id="A0A3A3EK85"/>
<dbReference type="PANTHER" id="PTHR33337">
    <property type="entry name" value="GFA DOMAIN-CONTAINING PROTEIN"/>
    <property type="match status" value="1"/>
</dbReference>
<dbReference type="PANTHER" id="PTHR33337:SF40">
    <property type="entry name" value="CENP-V_GFA DOMAIN-CONTAINING PROTEIN-RELATED"/>
    <property type="match status" value="1"/>
</dbReference>
<proteinExistence type="inferred from homology"/>
<sequence>MTKTLTGGCCCGEVSYKVADNFRRFFFCHCEQCRKLTGTAHAANLFTSPDAIEWVKGQNHITRFNYPGRALSRAFCKTCGSALPFESQDSKYLLVPAGSLNEEPSKELDAQIFCEEQTEWHKKGLNGKKLIGFGRD</sequence>
<evidence type="ECO:0000313" key="9">
    <source>
        <dbReference type="Proteomes" id="UP000638462"/>
    </source>
</evidence>
<gene>
    <name evidence="7" type="ORF">D4741_10330</name>
    <name evidence="6" type="ORF">GCM10008027_28660</name>
</gene>
<reference evidence="6" key="4">
    <citation type="submission" date="2020-09" db="EMBL/GenBank/DDBJ databases">
        <authorList>
            <person name="Sun Q."/>
            <person name="Zhou Y."/>
        </authorList>
    </citation>
    <scope>NUCLEOTIDE SEQUENCE</scope>
    <source>
        <strain evidence="6">CGMCC 1.15394</strain>
    </source>
</reference>
<organism evidence="7 8">
    <name type="scientific">Pseudoalteromonas gelatinilytica</name>
    <dbReference type="NCBI Taxonomy" id="1703256"/>
    <lineage>
        <taxon>Bacteria</taxon>
        <taxon>Pseudomonadati</taxon>
        <taxon>Pseudomonadota</taxon>
        <taxon>Gammaproteobacteria</taxon>
        <taxon>Alteromonadales</taxon>
        <taxon>Pseudoalteromonadaceae</taxon>
        <taxon>Pseudoalteromonas</taxon>
    </lineage>
</organism>
<keyword evidence="4" id="KW-0456">Lyase</keyword>
<evidence type="ECO:0000256" key="4">
    <source>
        <dbReference type="ARBA" id="ARBA00023239"/>
    </source>
</evidence>
<dbReference type="Proteomes" id="UP000265938">
    <property type="component" value="Unassembled WGS sequence"/>
</dbReference>
<name>A0A3A3EK85_9GAMM</name>
<dbReference type="Pfam" id="PF04828">
    <property type="entry name" value="GFA"/>
    <property type="match status" value="1"/>
</dbReference>
<evidence type="ECO:0000313" key="7">
    <source>
        <dbReference type="EMBL" id="RJF35368.1"/>
    </source>
</evidence>
<evidence type="ECO:0000256" key="3">
    <source>
        <dbReference type="ARBA" id="ARBA00022833"/>
    </source>
</evidence>
<protein>
    <submittedName>
        <fullName evidence="6">Aldehyde-activating protein</fullName>
    </submittedName>
    <submittedName>
        <fullName evidence="7">GFA family protein</fullName>
    </submittedName>
</protein>
<dbReference type="RefSeq" id="WP_062568003.1">
    <property type="nucleotide sequence ID" value="NZ_BMIT01000011.1"/>
</dbReference>
<evidence type="ECO:0000259" key="5">
    <source>
        <dbReference type="PROSITE" id="PS51891"/>
    </source>
</evidence>
<dbReference type="Gene3D" id="3.90.1590.10">
    <property type="entry name" value="glutathione-dependent formaldehyde- activating enzyme (gfa)"/>
    <property type="match status" value="1"/>
</dbReference>
<dbReference type="PROSITE" id="PS51891">
    <property type="entry name" value="CENP_V_GFA"/>
    <property type="match status" value="1"/>
</dbReference>
<dbReference type="EMBL" id="QYSE01000002">
    <property type="protein sequence ID" value="RJF35368.1"/>
    <property type="molecule type" value="Genomic_DNA"/>
</dbReference>